<dbReference type="InterPro" id="IPR003615">
    <property type="entry name" value="HNH_nuc"/>
</dbReference>
<dbReference type="GO" id="GO:0004519">
    <property type="term" value="F:endonuclease activity"/>
    <property type="evidence" value="ECO:0007669"/>
    <property type="project" value="UniProtKB-KW"/>
</dbReference>
<dbReference type="GO" id="GO:0008270">
    <property type="term" value="F:zinc ion binding"/>
    <property type="evidence" value="ECO:0007669"/>
    <property type="project" value="InterPro"/>
</dbReference>
<dbReference type="Proteomes" id="UP001219901">
    <property type="component" value="Chromosome"/>
</dbReference>
<dbReference type="GO" id="GO:0003676">
    <property type="term" value="F:nucleic acid binding"/>
    <property type="evidence" value="ECO:0007669"/>
    <property type="project" value="InterPro"/>
</dbReference>
<dbReference type="SMART" id="SM00507">
    <property type="entry name" value="HNHc"/>
    <property type="match status" value="1"/>
</dbReference>
<dbReference type="EMBL" id="CP046147">
    <property type="protein sequence ID" value="WFG38695.1"/>
    <property type="molecule type" value="Genomic_DNA"/>
</dbReference>
<dbReference type="Gene3D" id="1.10.30.50">
    <property type="match status" value="1"/>
</dbReference>
<dbReference type="InterPro" id="IPR002711">
    <property type="entry name" value="HNH"/>
</dbReference>
<evidence type="ECO:0000259" key="1">
    <source>
        <dbReference type="SMART" id="SM00507"/>
    </source>
</evidence>
<organism evidence="2 3">
    <name type="scientific">Candidatus Lucifugimonas marina</name>
    <dbReference type="NCBI Taxonomy" id="3038979"/>
    <lineage>
        <taxon>Bacteria</taxon>
        <taxon>Bacillati</taxon>
        <taxon>Chloroflexota</taxon>
        <taxon>Dehalococcoidia</taxon>
        <taxon>SAR202 cluster</taxon>
        <taxon>Candidatus Lucifugimonadales</taxon>
        <taxon>Candidatus Lucifugimonadaceae</taxon>
        <taxon>Candidatus Lucifugimonas</taxon>
    </lineage>
</organism>
<dbReference type="Pfam" id="PF01844">
    <property type="entry name" value="HNH"/>
    <property type="match status" value="1"/>
</dbReference>
<keyword evidence="2" id="KW-0378">Hydrolase</keyword>
<protein>
    <submittedName>
        <fullName evidence="2">HNH endonuclease</fullName>
    </submittedName>
</protein>
<dbReference type="Pfam" id="PF26348">
    <property type="entry name" value="SRA_ScoMcrA"/>
    <property type="match status" value="1"/>
</dbReference>
<dbReference type="AlphaFoldDB" id="A0AAJ5ZCY5"/>
<reference evidence="3" key="2">
    <citation type="submission" date="2023-06" db="EMBL/GenBank/DDBJ databases">
        <title>Pangenomics reveal diversification of enzyme families and niche specialization in globally abundant SAR202 bacteria.</title>
        <authorList>
            <person name="Saw J.H.W."/>
        </authorList>
    </citation>
    <scope>NUCLEOTIDE SEQUENCE [LARGE SCALE GENOMIC DNA]</scope>
    <source>
        <strain evidence="3">JH1073</strain>
    </source>
</reference>
<gene>
    <name evidence="2" type="ORF">GKO48_03440</name>
</gene>
<proteinExistence type="predicted"/>
<accession>A0AAJ5ZCY5</accession>
<keyword evidence="2" id="KW-0540">Nuclease</keyword>
<sequence length="392" mass="44453">MIALFNSHMRRISVLTAKQIWPILQVFMPKDKWMTPMEIYEVVRGHAELDARDLEPIDSSTTVPNPQLRWGSNVRGVLRTRFKSGELEWDQQGKYLFSSRPIPKRASPAKLDEQLNFVPGHEYRRIELHQRFKGNPRSGISTPAESSVIMLFTGASGEQHGYSDGWTSEHTFDYYGEGQTGDQEFKRGNLAVRDHVVTSKSLLMFEATRKAHVKFLGEMTCVGYRIVSAPDTAGNIRNAIVFELLITESLTGDRFPDGQEEFTLPTGIKELLTAALEDSADTRSKETRVISTRRRSEAVKRYARVRAEGTCEGCKSPAPFTTRDGRPYLEVHHVHRLSDGGPDRPDAVIAICPNCHRRVHHGEDGKSFNEELIRRALEAHIRVERMQLSPSR</sequence>
<feature type="domain" description="HNH nuclease" evidence="1">
    <location>
        <begin position="298"/>
        <end position="357"/>
    </location>
</feature>
<dbReference type="CDD" id="cd00085">
    <property type="entry name" value="HNHc"/>
    <property type="match status" value="1"/>
</dbReference>
<evidence type="ECO:0000313" key="2">
    <source>
        <dbReference type="EMBL" id="WFG38695.1"/>
    </source>
</evidence>
<keyword evidence="2" id="KW-0255">Endonuclease</keyword>
<keyword evidence="3" id="KW-1185">Reference proteome</keyword>
<name>A0AAJ5ZCY5_9CHLR</name>
<evidence type="ECO:0000313" key="3">
    <source>
        <dbReference type="Proteomes" id="UP001219901"/>
    </source>
</evidence>
<dbReference type="InterPro" id="IPR058712">
    <property type="entry name" value="SRA_ScoMcrA"/>
</dbReference>
<reference evidence="2 3" key="1">
    <citation type="submission" date="2019-11" db="EMBL/GenBank/DDBJ databases">
        <authorList>
            <person name="Cho J.-C."/>
        </authorList>
    </citation>
    <scope>NUCLEOTIDE SEQUENCE [LARGE SCALE GENOMIC DNA]</scope>
    <source>
        <strain evidence="2 3">JH1073</strain>
    </source>
</reference>